<dbReference type="EMBL" id="CAMXCT020001462">
    <property type="protein sequence ID" value="CAL1143704.1"/>
    <property type="molecule type" value="Genomic_DNA"/>
</dbReference>
<feature type="transmembrane region" description="Helical" evidence="1">
    <location>
        <begin position="101"/>
        <end position="121"/>
    </location>
</feature>
<feature type="transmembrane region" description="Helical" evidence="1">
    <location>
        <begin position="26"/>
        <end position="43"/>
    </location>
</feature>
<proteinExistence type="predicted"/>
<dbReference type="OrthoDB" id="417867at2759"/>
<evidence type="ECO:0000256" key="1">
    <source>
        <dbReference type="SAM" id="Phobius"/>
    </source>
</evidence>
<dbReference type="EMBL" id="CAMXCT030001462">
    <property type="protein sequence ID" value="CAL4777641.1"/>
    <property type="molecule type" value="Genomic_DNA"/>
</dbReference>
<protein>
    <submittedName>
        <fullName evidence="4">Protein PAM68, chloroplastic</fullName>
    </submittedName>
</protein>
<evidence type="ECO:0000313" key="4">
    <source>
        <dbReference type="EMBL" id="CAL4777641.1"/>
    </source>
</evidence>
<keyword evidence="5" id="KW-1185">Reference proteome</keyword>
<evidence type="ECO:0000313" key="5">
    <source>
        <dbReference type="Proteomes" id="UP001152797"/>
    </source>
</evidence>
<sequence>MACVPGFSLNCERKNFSSPYMSEQNYVRFRAIWALIFVVHGLYDQYTSIFIDEPSQSIWYYFYLTHQSRLVQSLGQLTEWMCARSFFKGEIPSAWISKTTMFCFVVGQPISLLVAVGYWLMVWSDLEDGKLDVTYYTVYNHGINGLLLFISFMISRMPYSCSNGGWVILAGILYLGFSLMQFLFRWGSFEPCEGYEDQRDCPIYEQFDWHKPLRTALFALIAVAIGFVVILLYSGLAALRNCCTSGQMASGEVAELQKEDMEDIHNVTEPLNKPDKAAATAWPLRVPRDV</sequence>
<dbReference type="EMBL" id="CAMXCT010001462">
    <property type="protein sequence ID" value="CAI3990329.1"/>
    <property type="molecule type" value="Genomic_DNA"/>
</dbReference>
<dbReference type="Proteomes" id="UP001152797">
    <property type="component" value="Unassembled WGS sequence"/>
</dbReference>
<keyword evidence="1" id="KW-0812">Transmembrane</keyword>
<keyword evidence="1" id="KW-0472">Membrane</keyword>
<feature type="transmembrane region" description="Helical" evidence="1">
    <location>
        <begin position="166"/>
        <end position="184"/>
    </location>
</feature>
<evidence type="ECO:0000313" key="3">
    <source>
        <dbReference type="EMBL" id="CAL1143704.1"/>
    </source>
</evidence>
<dbReference type="AlphaFoldDB" id="A0A9P1CEJ1"/>
<reference evidence="2" key="1">
    <citation type="submission" date="2022-10" db="EMBL/GenBank/DDBJ databases">
        <authorList>
            <person name="Chen Y."/>
            <person name="Dougan E. K."/>
            <person name="Chan C."/>
            <person name="Rhodes N."/>
            <person name="Thang M."/>
        </authorList>
    </citation>
    <scope>NUCLEOTIDE SEQUENCE</scope>
</reference>
<feature type="transmembrane region" description="Helical" evidence="1">
    <location>
        <begin position="133"/>
        <end position="154"/>
    </location>
</feature>
<keyword evidence="1" id="KW-1133">Transmembrane helix</keyword>
<gene>
    <name evidence="2" type="ORF">C1SCF055_LOCUS17325</name>
</gene>
<comment type="caution">
    <text evidence="2">The sequence shown here is derived from an EMBL/GenBank/DDBJ whole genome shotgun (WGS) entry which is preliminary data.</text>
</comment>
<organism evidence="2">
    <name type="scientific">Cladocopium goreaui</name>
    <dbReference type="NCBI Taxonomy" id="2562237"/>
    <lineage>
        <taxon>Eukaryota</taxon>
        <taxon>Sar</taxon>
        <taxon>Alveolata</taxon>
        <taxon>Dinophyceae</taxon>
        <taxon>Suessiales</taxon>
        <taxon>Symbiodiniaceae</taxon>
        <taxon>Cladocopium</taxon>
    </lineage>
</organism>
<evidence type="ECO:0000313" key="2">
    <source>
        <dbReference type="EMBL" id="CAI3990329.1"/>
    </source>
</evidence>
<accession>A0A9P1CEJ1</accession>
<reference evidence="3" key="2">
    <citation type="submission" date="2024-04" db="EMBL/GenBank/DDBJ databases">
        <authorList>
            <person name="Chen Y."/>
            <person name="Shah S."/>
            <person name="Dougan E. K."/>
            <person name="Thang M."/>
            <person name="Chan C."/>
        </authorList>
    </citation>
    <scope>NUCLEOTIDE SEQUENCE [LARGE SCALE GENOMIC DNA]</scope>
</reference>
<feature type="transmembrane region" description="Helical" evidence="1">
    <location>
        <begin position="216"/>
        <end position="239"/>
    </location>
</feature>
<name>A0A9P1CEJ1_9DINO</name>